<organism evidence="1 2">
    <name type="scientific">Halomonas beimenensis</name>
    <dbReference type="NCBI Taxonomy" id="475662"/>
    <lineage>
        <taxon>Bacteria</taxon>
        <taxon>Pseudomonadati</taxon>
        <taxon>Pseudomonadota</taxon>
        <taxon>Gammaproteobacteria</taxon>
        <taxon>Oceanospirillales</taxon>
        <taxon>Halomonadaceae</taxon>
        <taxon>Halomonas</taxon>
    </lineage>
</organism>
<gene>
    <name evidence="1" type="ORF">BEI_2333</name>
</gene>
<dbReference type="EMBL" id="CP021435">
    <property type="protein sequence ID" value="ATJ83320.1"/>
    <property type="molecule type" value="Genomic_DNA"/>
</dbReference>
<dbReference type="Proteomes" id="UP000219993">
    <property type="component" value="Chromosome"/>
</dbReference>
<dbReference type="AlphaFoldDB" id="A0A291P8V1"/>
<accession>A0A291P8V1</accession>
<reference evidence="1 2" key="1">
    <citation type="journal article" date="2017" name="Sci. Rep.">
        <title>Revealing the Saline Adaptation Strategies of the Halophilic Bacterium Halomonas beimenensis through High-throughput Omics and Transposon Mutagenesis Approaches.</title>
        <authorList>
            <person name="Chen Y.H."/>
            <person name="Lin S.S."/>
            <person name="Shyu Y.T."/>
        </authorList>
    </citation>
    <scope>NUCLEOTIDE SEQUENCE [LARGE SCALE GENOMIC DNA]</scope>
    <source>
        <strain evidence="1 2">NTU-111</strain>
    </source>
</reference>
<evidence type="ECO:0000313" key="1">
    <source>
        <dbReference type="EMBL" id="ATJ83320.1"/>
    </source>
</evidence>
<protein>
    <submittedName>
        <fullName evidence="1">Uncharacterized protein</fullName>
    </submittedName>
</protein>
<dbReference type="KEGG" id="hbe:BEI_2333"/>
<evidence type="ECO:0000313" key="2">
    <source>
        <dbReference type="Proteomes" id="UP000219993"/>
    </source>
</evidence>
<name>A0A291P8V1_9GAMM</name>
<sequence>MYQPDSIHNRLRAIRTGIETYQESVVYMRDDISYLSLRRLWSSNPD</sequence>
<proteinExistence type="predicted"/>
<keyword evidence="2" id="KW-1185">Reference proteome</keyword>